<accession>A0A154BWI6</accession>
<name>A0A154BWI6_ANASB</name>
<dbReference type="RefSeq" id="WP_066237687.1">
    <property type="nucleotide sequence ID" value="NZ_LSGP01000006.1"/>
</dbReference>
<proteinExistence type="predicted"/>
<evidence type="ECO:0000313" key="2">
    <source>
        <dbReference type="Proteomes" id="UP000076268"/>
    </source>
</evidence>
<gene>
    <name evidence="1" type="ORF">AXX12_17350</name>
</gene>
<reference evidence="1 2" key="1">
    <citation type="submission" date="2016-02" db="EMBL/GenBank/DDBJ databases">
        <title>Anaerosporomusa subterraneum gen. nov., sp. nov., a spore-forming obligate anaerobe isolated from saprolite.</title>
        <authorList>
            <person name="Choi J.K."/>
            <person name="Shah M."/>
            <person name="Yee N."/>
        </authorList>
    </citation>
    <scope>NUCLEOTIDE SEQUENCE [LARGE SCALE GENOMIC DNA]</scope>
    <source>
        <strain evidence="1 2">RU4</strain>
    </source>
</reference>
<protein>
    <submittedName>
        <fullName evidence="1">Uncharacterized protein</fullName>
    </submittedName>
</protein>
<keyword evidence="2" id="KW-1185">Reference proteome</keyword>
<dbReference type="EMBL" id="LSGP01000006">
    <property type="protein sequence ID" value="KYZ77828.1"/>
    <property type="molecule type" value="Genomic_DNA"/>
</dbReference>
<evidence type="ECO:0000313" key="1">
    <source>
        <dbReference type="EMBL" id="KYZ77828.1"/>
    </source>
</evidence>
<dbReference type="Proteomes" id="UP000076268">
    <property type="component" value="Unassembled WGS sequence"/>
</dbReference>
<dbReference type="AlphaFoldDB" id="A0A154BWI6"/>
<sequence length="62" mass="7200">MNQIVLRCNDGMFEVMMPNQNNDDVGVYKFKDYEEAFVLALEFSFKLGVPVQNQHLVCNIDK</sequence>
<comment type="caution">
    <text evidence="1">The sequence shown here is derived from an EMBL/GenBank/DDBJ whole genome shotgun (WGS) entry which is preliminary data.</text>
</comment>
<organism evidence="1 2">
    <name type="scientific">Anaerosporomusa subterranea</name>
    <dbReference type="NCBI Taxonomy" id="1794912"/>
    <lineage>
        <taxon>Bacteria</taxon>
        <taxon>Bacillati</taxon>
        <taxon>Bacillota</taxon>
        <taxon>Negativicutes</taxon>
        <taxon>Acetonemataceae</taxon>
        <taxon>Anaerosporomusa</taxon>
    </lineage>
</organism>